<dbReference type="PANTHER" id="PTHR40855">
    <property type="entry name" value="DIOX_N DOMAIN-CONTAINING PROTEIN"/>
    <property type="match status" value="1"/>
</dbReference>
<organism evidence="1 2">
    <name type="scientific">Perkinsus chesapeaki</name>
    <name type="common">Clam parasite</name>
    <name type="synonym">Perkinsus andrewsi</name>
    <dbReference type="NCBI Taxonomy" id="330153"/>
    <lineage>
        <taxon>Eukaryota</taxon>
        <taxon>Sar</taxon>
        <taxon>Alveolata</taxon>
        <taxon>Perkinsozoa</taxon>
        <taxon>Perkinsea</taxon>
        <taxon>Perkinsida</taxon>
        <taxon>Perkinsidae</taxon>
        <taxon>Perkinsus</taxon>
    </lineage>
</organism>
<comment type="caution">
    <text evidence="1">The sequence shown here is derived from an EMBL/GenBank/DDBJ whole genome shotgun (WGS) entry which is preliminary data.</text>
</comment>
<keyword evidence="2" id="KW-1185">Reference proteome</keyword>
<proteinExistence type="predicted"/>
<sequence length="307" mass="34294">MYISLTGVFTLSDLPNQLAKAYDTLAIELPKCGSDGIDGRTEELGDGTLRTTYAQKSMKATPHFLQRICDSSVIESVNYIRTQLEGIGNEVAKTIDKVITFNTPTTTIIDYDGMDVNSVVDIIKAGYDNHLDHIHVYTKTDNNINDNKVDWKDDNSVEGIHYNTTLTLHIDQGVFLLLILPPGDSNFYYEDGITNEQVPLNIPSLDHNYDGLRVVVLMGNTLKSFIGTTPSIRPLPHAVHMDISSTTPTRLVFGRMFLLPPSFKSPIPSLNSITFQQWTQAAMIPNNDDTDEIAFSKRRLGKQQQQQ</sequence>
<reference evidence="1 2" key="1">
    <citation type="submission" date="2020-04" db="EMBL/GenBank/DDBJ databases">
        <title>Perkinsus chesapeaki whole genome sequence.</title>
        <authorList>
            <person name="Bogema D.R."/>
        </authorList>
    </citation>
    <scope>NUCLEOTIDE SEQUENCE [LARGE SCALE GENOMIC DNA]</scope>
    <source>
        <strain evidence="1">ATCC PRA-425</strain>
    </source>
</reference>
<dbReference type="OrthoDB" id="10449985at2759"/>
<dbReference type="AlphaFoldDB" id="A0A7J6L8G3"/>
<dbReference type="EMBL" id="JAAPAO010000655">
    <property type="protein sequence ID" value="KAF4655460.1"/>
    <property type="molecule type" value="Genomic_DNA"/>
</dbReference>
<gene>
    <name evidence="1" type="ORF">FOL47_009420</name>
</gene>
<dbReference type="PANTHER" id="PTHR40855:SF1">
    <property type="entry name" value="CLAVAMINATE SYNTHASE-LIKE PROTEIN"/>
    <property type="match status" value="1"/>
</dbReference>
<protein>
    <recommendedName>
        <fullName evidence="3">Isopenicillin N synthase-like Fe(2+) 2OG dioxygenase domain-containing protein</fullName>
    </recommendedName>
</protein>
<evidence type="ECO:0000313" key="1">
    <source>
        <dbReference type="EMBL" id="KAF4655460.1"/>
    </source>
</evidence>
<name>A0A7J6L8G3_PERCH</name>
<evidence type="ECO:0000313" key="2">
    <source>
        <dbReference type="Proteomes" id="UP000591131"/>
    </source>
</evidence>
<accession>A0A7J6L8G3</accession>
<evidence type="ECO:0008006" key="3">
    <source>
        <dbReference type="Google" id="ProtNLM"/>
    </source>
</evidence>
<dbReference type="Proteomes" id="UP000591131">
    <property type="component" value="Unassembled WGS sequence"/>
</dbReference>